<reference evidence="1" key="1">
    <citation type="journal article" date="2020" name="Nature">
        <title>Giant virus diversity and host interactions through global metagenomics.</title>
        <authorList>
            <person name="Schulz F."/>
            <person name="Roux S."/>
            <person name="Paez-Espino D."/>
            <person name="Jungbluth S."/>
            <person name="Walsh D.A."/>
            <person name="Denef V.J."/>
            <person name="McMahon K.D."/>
            <person name="Konstantinidis K.T."/>
            <person name="Eloe-Fadrosh E.A."/>
            <person name="Kyrpides N.C."/>
            <person name="Woyke T."/>
        </authorList>
    </citation>
    <scope>NUCLEOTIDE SEQUENCE</scope>
    <source>
        <strain evidence="1">GVMAG-S-1101172-89</strain>
    </source>
</reference>
<accession>A0A6C0K3N3</accession>
<organism evidence="1">
    <name type="scientific">viral metagenome</name>
    <dbReference type="NCBI Taxonomy" id="1070528"/>
    <lineage>
        <taxon>unclassified sequences</taxon>
        <taxon>metagenomes</taxon>
        <taxon>organismal metagenomes</taxon>
    </lineage>
</organism>
<name>A0A6C0K3N3_9ZZZZ</name>
<dbReference type="AlphaFoldDB" id="A0A6C0K3N3"/>
<protein>
    <submittedName>
        <fullName evidence="1">Uncharacterized protein</fullName>
    </submittedName>
</protein>
<evidence type="ECO:0000313" key="1">
    <source>
        <dbReference type="EMBL" id="QHU12675.1"/>
    </source>
</evidence>
<proteinExistence type="predicted"/>
<sequence length="128" mass="15036">MSALGAFNTQLIRFFEQLSETYPEEREIKLSLEAIRGAKLINPKLILDLFYEHVFKDLRDIIKDKDADAIIQYARKKITTHFNEMSPALTIFDKHWNTMTADNQEVIWKYLQVLCILCERARAAKLPF</sequence>
<dbReference type="EMBL" id="MN740808">
    <property type="protein sequence ID" value="QHU12675.1"/>
    <property type="molecule type" value="Genomic_DNA"/>
</dbReference>